<sequence length="76" mass="8793">MFLVVSEQDGYVNLGEGKERNSDFVFSQQRSVLLKLENDWTDLVNFSPEFAFVKVQGRKMRKINFGFSQIQITIGD</sequence>
<reference evidence="1" key="1">
    <citation type="submission" date="2016-07" db="EMBL/GenBank/DDBJ databases">
        <authorList>
            <person name="Bretaudeau A."/>
        </authorList>
    </citation>
    <scope>NUCLEOTIDE SEQUENCE</scope>
    <source>
        <strain evidence="1">Rice</strain>
        <tissue evidence="1">Whole body</tissue>
    </source>
</reference>
<dbReference type="AlphaFoldDB" id="A0A2H1WQE9"/>
<organism evidence="1">
    <name type="scientific">Spodoptera frugiperda</name>
    <name type="common">Fall armyworm</name>
    <dbReference type="NCBI Taxonomy" id="7108"/>
    <lineage>
        <taxon>Eukaryota</taxon>
        <taxon>Metazoa</taxon>
        <taxon>Ecdysozoa</taxon>
        <taxon>Arthropoda</taxon>
        <taxon>Hexapoda</taxon>
        <taxon>Insecta</taxon>
        <taxon>Pterygota</taxon>
        <taxon>Neoptera</taxon>
        <taxon>Endopterygota</taxon>
        <taxon>Lepidoptera</taxon>
        <taxon>Glossata</taxon>
        <taxon>Ditrysia</taxon>
        <taxon>Noctuoidea</taxon>
        <taxon>Noctuidae</taxon>
        <taxon>Amphipyrinae</taxon>
        <taxon>Spodoptera</taxon>
    </lineage>
</organism>
<name>A0A2H1WQE9_SPOFR</name>
<accession>A0A2H1WQE9</accession>
<dbReference type="EMBL" id="ODYU01010293">
    <property type="protein sequence ID" value="SOQ55301.1"/>
    <property type="molecule type" value="Genomic_DNA"/>
</dbReference>
<protein>
    <submittedName>
        <fullName evidence="1">SFRICE_019220</fullName>
    </submittedName>
</protein>
<proteinExistence type="predicted"/>
<gene>
    <name evidence="1" type="ORF">SFRICE_019220</name>
</gene>
<evidence type="ECO:0000313" key="1">
    <source>
        <dbReference type="EMBL" id="SOQ55301.1"/>
    </source>
</evidence>